<protein>
    <submittedName>
        <fullName evidence="1">Uncharacterized protein</fullName>
    </submittedName>
</protein>
<organism evidence="1 2">
    <name type="scientific">Mucuna pruriens</name>
    <name type="common">Velvet bean</name>
    <name type="synonym">Dolichos pruriens</name>
    <dbReference type="NCBI Taxonomy" id="157652"/>
    <lineage>
        <taxon>Eukaryota</taxon>
        <taxon>Viridiplantae</taxon>
        <taxon>Streptophyta</taxon>
        <taxon>Embryophyta</taxon>
        <taxon>Tracheophyta</taxon>
        <taxon>Spermatophyta</taxon>
        <taxon>Magnoliopsida</taxon>
        <taxon>eudicotyledons</taxon>
        <taxon>Gunneridae</taxon>
        <taxon>Pentapetalae</taxon>
        <taxon>rosids</taxon>
        <taxon>fabids</taxon>
        <taxon>Fabales</taxon>
        <taxon>Fabaceae</taxon>
        <taxon>Papilionoideae</taxon>
        <taxon>50 kb inversion clade</taxon>
        <taxon>NPAAA clade</taxon>
        <taxon>indigoferoid/millettioid clade</taxon>
        <taxon>Phaseoleae</taxon>
        <taxon>Mucuna</taxon>
    </lineage>
</organism>
<dbReference type="Proteomes" id="UP000257109">
    <property type="component" value="Unassembled WGS sequence"/>
</dbReference>
<dbReference type="EMBL" id="QJKJ01013748">
    <property type="protein sequence ID" value="RDX65760.1"/>
    <property type="molecule type" value="Genomic_DNA"/>
</dbReference>
<name>A0A371EI79_MUCPR</name>
<proteinExistence type="predicted"/>
<evidence type="ECO:0000313" key="2">
    <source>
        <dbReference type="Proteomes" id="UP000257109"/>
    </source>
</evidence>
<keyword evidence="2" id="KW-1185">Reference proteome</keyword>
<feature type="non-terminal residue" evidence="1">
    <location>
        <position position="1"/>
    </location>
</feature>
<gene>
    <name evidence="1" type="ORF">CR513_55555</name>
</gene>
<sequence length="136" mass="15399">SVRTQPRPSRIISAEIISAQSLPRATRPVPRRVNTLHLRFYSSKRLKKNQLSPTKIISVALKPIDRSVFCLSHLGILSLSSEPLHAFDLGIERTLHRLRKVRHTITPNSSSSNSIWNSENSNFTIDESNFSENQKA</sequence>
<dbReference type="AlphaFoldDB" id="A0A371EI79"/>
<reference evidence="1" key="1">
    <citation type="submission" date="2018-05" db="EMBL/GenBank/DDBJ databases">
        <title>Draft genome of Mucuna pruriens seed.</title>
        <authorList>
            <person name="Nnadi N.E."/>
            <person name="Vos R."/>
            <person name="Hasami M.H."/>
            <person name="Devisetty U.K."/>
            <person name="Aguiy J.C."/>
        </authorList>
    </citation>
    <scope>NUCLEOTIDE SEQUENCE [LARGE SCALE GENOMIC DNA]</scope>
    <source>
        <strain evidence="1">JCA_2017</strain>
    </source>
</reference>
<evidence type="ECO:0000313" key="1">
    <source>
        <dbReference type="EMBL" id="RDX65760.1"/>
    </source>
</evidence>
<accession>A0A371EI79</accession>
<comment type="caution">
    <text evidence="1">The sequence shown here is derived from an EMBL/GenBank/DDBJ whole genome shotgun (WGS) entry which is preliminary data.</text>
</comment>
<feature type="non-terminal residue" evidence="1">
    <location>
        <position position="136"/>
    </location>
</feature>